<name>S9SGU7_9RHOB</name>
<dbReference type="Proteomes" id="UP000015347">
    <property type="component" value="Unassembled WGS sequence"/>
</dbReference>
<proteinExistence type="predicted"/>
<reference evidence="2" key="1">
    <citation type="journal article" date="2014" name="Stand. Genomic Sci.">
        <title>Genome sequence of the exopolysaccharide-producing Salipiger mucosus type strain (DSM 16094(T)), a moderately halophilic member of the Roseobacter clade.</title>
        <authorList>
            <person name="Riedel T."/>
            <person name="Spring S."/>
            <person name="Fiebig A."/>
            <person name="Petersen J."/>
            <person name="Kyrpides N.C."/>
            <person name="Goker M."/>
            <person name="Klenk H.P."/>
        </authorList>
    </citation>
    <scope>NUCLEOTIDE SEQUENCE [LARGE SCALE GENOMIC DNA]</scope>
    <source>
        <strain evidence="2">DSM 16094</strain>
    </source>
</reference>
<dbReference type="EMBL" id="APVH01000008">
    <property type="protein sequence ID" value="EPX85504.1"/>
    <property type="molecule type" value="Genomic_DNA"/>
</dbReference>
<dbReference type="eggNOG" id="ENOG50331BP">
    <property type="taxonomic scope" value="Bacteria"/>
</dbReference>
<evidence type="ECO:0000313" key="1">
    <source>
        <dbReference type="EMBL" id="EPX85504.1"/>
    </source>
</evidence>
<sequence>MSTQLLLRFDSFDQEAFDSDAENRAHAGLTLLQMWREGSATRWALLSVNDGEKARAWLDQAKALGHGPAEAHFLETA</sequence>
<dbReference type="RefSeq" id="WP_020038863.1">
    <property type="nucleotide sequence ID" value="NZ_KE557273.1"/>
</dbReference>
<dbReference type="STRING" id="1123237.Salmuc_04775"/>
<protein>
    <submittedName>
        <fullName evidence="1">Uncharacterized protein</fullName>
    </submittedName>
</protein>
<evidence type="ECO:0000313" key="2">
    <source>
        <dbReference type="Proteomes" id="UP000015347"/>
    </source>
</evidence>
<organism evidence="1 2">
    <name type="scientific">Salipiger mucosus DSM 16094</name>
    <dbReference type="NCBI Taxonomy" id="1123237"/>
    <lineage>
        <taxon>Bacteria</taxon>
        <taxon>Pseudomonadati</taxon>
        <taxon>Pseudomonadota</taxon>
        <taxon>Alphaproteobacteria</taxon>
        <taxon>Rhodobacterales</taxon>
        <taxon>Roseobacteraceae</taxon>
        <taxon>Salipiger</taxon>
    </lineage>
</organism>
<dbReference type="AlphaFoldDB" id="S9SGU7"/>
<accession>S9SGU7</accession>
<dbReference type="OrthoDB" id="7726846at2"/>
<keyword evidence="2" id="KW-1185">Reference proteome</keyword>
<comment type="caution">
    <text evidence="1">The sequence shown here is derived from an EMBL/GenBank/DDBJ whole genome shotgun (WGS) entry which is preliminary data.</text>
</comment>
<dbReference type="HOGENOM" id="CLU_195978_0_0_5"/>
<gene>
    <name evidence="1" type="ORF">Salmuc_04775</name>
</gene>